<dbReference type="GO" id="GO:0008017">
    <property type="term" value="F:microtubule binding"/>
    <property type="evidence" value="ECO:0007669"/>
    <property type="project" value="TreeGrafter"/>
</dbReference>
<dbReference type="Pfam" id="PF14661">
    <property type="entry name" value="HAUS6_N"/>
    <property type="match status" value="1"/>
</dbReference>
<dbReference type="GO" id="GO:0051225">
    <property type="term" value="P:spindle assembly"/>
    <property type="evidence" value="ECO:0007669"/>
    <property type="project" value="InterPro"/>
</dbReference>
<organism evidence="3 4">
    <name type="scientific">Penicilliopsis zonata CBS 506.65</name>
    <dbReference type="NCBI Taxonomy" id="1073090"/>
    <lineage>
        <taxon>Eukaryota</taxon>
        <taxon>Fungi</taxon>
        <taxon>Dikarya</taxon>
        <taxon>Ascomycota</taxon>
        <taxon>Pezizomycotina</taxon>
        <taxon>Eurotiomycetes</taxon>
        <taxon>Eurotiomycetidae</taxon>
        <taxon>Eurotiales</taxon>
        <taxon>Aspergillaceae</taxon>
        <taxon>Penicilliopsis</taxon>
    </lineage>
</organism>
<dbReference type="EMBL" id="KV878357">
    <property type="protein sequence ID" value="OJJ42733.1"/>
    <property type="molecule type" value="Genomic_DNA"/>
</dbReference>
<dbReference type="Proteomes" id="UP000184188">
    <property type="component" value="Unassembled WGS sequence"/>
</dbReference>
<reference evidence="4" key="1">
    <citation type="journal article" date="2017" name="Genome Biol.">
        <title>Comparative genomics reveals high biological diversity and specific adaptations in the industrially and medically important fungal genus Aspergillus.</title>
        <authorList>
            <person name="de Vries R.P."/>
            <person name="Riley R."/>
            <person name="Wiebenga A."/>
            <person name="Aguilar-Osorio G."/>
            <person name="Amillis S."/>
            <person name="Uchima C.A."/>
            <person name="Anderluh G."/>
            <person name="Asadollahi M."/>
            <person name="Askin M."/>
            <person name="Barry K."/>
            <person name="Battaglia E."/>
            <person name="Bayram O."/>
            <person name="Benocci T."/>
            <person name="Braus-Stromeyer S.A."/>
            <person name="Caldana C."/>
            <person name="Canovas D."/>
            <person name="Cerqueira G.C."/>
            <person name="Chen F."/>
            <person name="Chen W."/>
            <person name="Choi C."/>
            <person name="Clum A."/>
            <person name="Dos Santos R.A."/>
            <person name="Damasio A.R."/>
            <person name="Diallinas G."/>
            <person name="Emri T."/>
            <person name="Fekete E."/>
            <person name="Flipphi M."/>
            <person name="Freyberg S."/>
            <person name="Gallo A."/>
            <person name="Gournas C."/>
            <person name="Habgood R."/>
            <person name="Hainaut M."/>
            <person name="Harispe M.L."/>
            <person name="Henrissat B."/>
            <person name="Hilden K.S."/>
            <person name="Hope R."/>
            <person name="Hossain A."/>
            <person name="Karabika E."/>
            <person name="Karaffa L."/>
            <person name="Karanyi Z."/>
            <person name="Krasevec N."/>
            <person name="Kuo A."/>
            <person name="Kusch H."/>
            <person name="LaButti K."/>
            <person name="Lagendijk E.L."/>
            <person name="Lapidus A."/>
            <person name="Levasseur A."/>
            <person name="Lindquist E."/>
            <person name="Lipzen A."/>
            <person name="Logrieco A.F."/>
            <person name="MacCabe A."/>
            <person name="Maekelae M.R."/>
            <person name="Malavazi I."/>
            <person name="Melin P."/>
            <person name="Meyer V."/>
            <person name="Mielnichuk N."/>
            <person name="Miskei M."/>
            <person name="Molnar A.P."/>
            <person name="Mule G."/>
            <person name="Ngan C.Y."/>
            <person name="Orejas M."/>
            <person name="Orosz E."/>
            <person name="Ouedraogo J.P."/>
            <person name="Overkamp K.M."/>
            <person name="Park H.-S."/>
            <person name="Perrone G."/>
            <person name="Piumi F."/>
            <person name="Punt P.J."/>
            <person name="Ram A.F."/>
            <person name="Ramon A."/>
            <person name="Rauscher S."/>
            <person name="Record E."/>
            <person name="Riano-Pachon D.M."/>
            <person name="Robert V."/>
            <person name="Roehrig J."/>
            <person name="Ruller R."/>
            <person name="Salamov A."/>
            <person name="Salih N.S."/>
            <person name="Samson R.A."/>
            <person name="Sandor E."/>
            <person name="Sanguinetti M."/>
            <person name="Schuetze T."/>
            <person name="Sepcic K."/>
            <person name="Shelest E."/>
            <person name="Sherlock G."/>
            <person name="Sophianopoulou V."/>
            <person name="Squina F.M."/>
            <person name="Sun H."/>
            <person name="Susca A."/>
            <person name="Todd R.B."/>
            <person name="Tsang A."/>
            <person name="Unkles S.E."/>
            <person name="van de Wiele N."/>
            <person name="van Rossen-Uffink D."/>
            <person name="Oliveira J.V."/>
            <person name="Vesth T.C."/>
            <person name="Visser J."/>
            <person name="Yu J.-H."/>
            <person name="Zhou M."/>
            <person name="Andersen M.R."/>
            <person name="Archer D.B."/>
            <person name="Baker S.E."/>
            <person name="Benoit I."/>
            <person name="Brakhage A.A."/>
            <person name="Braus G.H."/>
            <person name="Fischer R."/>
            <person name="Frisvad J.C."/>
            <person name="Goldman G.H."/>
            <person name="Houbraken J."/>
            <person name="Oakley B."/>
            <person name="Pocsi I."/>
            <person name="Scazzocchio C."/>
            <person name="Seiboth B."/>
            <person name="vanKuyk P.A."/>
            <person name="Wortman J."/>
            <person name="Dyer P.S."/>
            <person name="Grigoriev I.V."/>
        </authorList>
    </citation>
    <scope>NUCLEOTIDE SEQUENCE [LARGE SCALE GENOMIC DNA]</scope>
    <source>
        <strain evidence="4">CBS 506.65</strain>
    </source>
</reference>
<evidence type="ECO:0000259" key="2">
    <source>
        <dbReference type="Pfam" id="PF14661"/>
    </source>
</evidence>
<feature type="domain" description="HAUS augmin-like complex subunit 6 N-terminal" evidence="2">
    <location>
        <begin position="32"/>
        <end position="227"/>
    </location>
</feature>
<gene>
    <name evidence="3" type="ORF">ASPZODRAFT_29052</name>
</gene>
<dbReference type="GO" id="GO:0070652">
    <property type="term" value="C:HAUS complex"/>
    <property type="evidence" value="ECO:0007669"/>
    <property type="project" value="InterPro"/>
</dbReference>
<proteinExistence type="predicted"/>
<dbReference type="InterPro" id="IPR028163">
    <property type="entry name" value="HAUS_6_N"/>
</dbReference>
<accession>A0A1L9S6H8</accession>
<protein>
    <recommendedName>
        <fullName evidence="2">HAUS augmin-like complex subunit 6 N-terminal domain-containing protein</fullName>
    </recommendedName>
</protein>
<dbReference type="GO" id="GO:1990498">
    <property type="term" value="C:mitotic spindle microtubule"/>
    <property type="evidence" value="ECO:0007669"/>
    <property type="project" value="TreeGrafter"/>
</dbReference>
<evidence type="ECO:0000256" key="1">
    <source>
        <dbReference type="SAM" id="MobiDB-lite"/>
    </source>
</evidence>
<dbReference type="AlphaFoldDB" id="A0A1L9S6H8"/>
<feature type="compositionally biased region" description="Basic and acidic residues" evidence="1">
    <location>
        <begin position="493"/>
        <end position="503"/>
    </location>
</feature>
<dbReference type="PANTHER" id="PTHR16151:SF2">
    <property type="entry name" value="HAUS AUGMIN-LIKE COMPLEX SUBUNIT 6"/>
    <property type="match status" value="1"/>
</dbReference>
<dbReference type="GeneID" id="34614628"/>
<sequence length="592" mass="66333">MLDGRSAIMQHSRPAAKPKSVNWSPAAHGAVFVRNLKLLQLDQQEDWPNISTRTLAPSQQNQRQRVKAVEWALYQLFSIWDPEATYTKLRPFFPPLEPLQSVNLRAALFRALTELKKNGDLGRESVVRKTMLDDCKGEKFEELLAVFSTAVLRKVVATTGLIANPALKVSMASGVTPEEYQAMVPLIIAHQASLSGMAERRERVRQTYEKFNQLLELKRAELTERAKENPVSSAKTSMDVDVAREIRANWLGSAEWATTLLEAGSRSSTDSFLELPFARAWARANESTVEDLTSAPSNDLLVDLELRVAQQRRRLIKWREFRESIKSAEVPMAQRRVGSAKIVFRDHQSLSVASISKTVHDSGESAAPLQKEDEALLASLDQALATINGKASSSRRPVSTFEPRSRYAESRPQSQHIFPPPALLQPDPVLRNPSRERPARGVSPVVHVSADASSDSSLKSDASSDTPELQQHYRPRVNLVERTRKSMSLVLPPRDRPPRESLARSHRPRPSFPVNQFDAQHHLPVDSFDVRAVSRTPTPREELFDEEAEYSSVFKSRPRVVHSPVASPAVHVSPLDLDMVDLPESPLARRNK</sequence>
<feature type="region of interest" description="Disordered" evidence="1">
    <location>
        <begin position="1"/>
        <end position="20"/>
    </location>
</feature>
<feature type="compositionally biased region" description="Low complexity" evidence="1">
    <location>
        <begin position="442"/>
        <end position="465"/>
    </location>
</feature>
<dbReference type="InterPro" id="IPR026797">
    <property type="entry name" value="HAUS_6"/>
</dbReference>
<keyword evidence="4" id="KW-1185">Reference proteome</keyword>
<evidence type="ECO:0000313" key="4">
    <source>
        <dbReference type="Proteomes" id="UP000184188"/>
    </source>
</evidence>
<dbReference type="OrthoDB" id="5575722at2759"/>
<evidence type="ECO:0000313" key="3">
    <source>
        <dbReference type="EMBL" id="OJJ42733.1"/>
    </source>
</evidence>
<dbReference type="STRING" id="1073090.A0A1L9S6H8"/>
<dbReference type="VEuPathDB" id="FungiDB:ASPZODRAFT_29052"/>
<name>A0A1L9S6H8_9EURO</name>
<dbReference type="PANTHER" id="PTHR16151">
    <property type="entry name" value="HAUS AUGMIN-LIKE COMPLEX SUBUNIT 6"/>
    <property type="match status" value="1"/>
</dbReference>
<feature type="region of interest" description="Disordered" evidence="1">
    <location>
        <begin position="388"/>
        <end position="510"/>
    </location>
</feature>
<dbReference type="RefSeq" id="XP_022577243.1">
    <property type="nucleotide sequence ID" value="XM_022728164.1"/>
</dbReference>